<organism evidence="9">
    <name type="scientific">Triticum aestivum</name>
    <name type="common">Wheat</name>
    <dbReference type="NCBI Taxonomy" id="4565"/>
    <lineage>
        <taxon>Eukaryota</taxon>
        <taxon>Viridiplantae</taxon>
        <taxon>Streptophyta</taxon>
        <taxon>Embryophyta</taxon>
        <taxon>Tracheophyta</taxon>
        <taxon>Spermatophyta</taxon>
        <taxon>Magnoliopsida</taxon>
        <taxon>Liliopsida</taxon>
        <taxon>Poales</taxon>
        <taxon>Poaceae</taxon>
        <taxon>BOP clade</taxon>
        <taxon>Pooideae</taxon>
        <taxon>Triticodae</taxon>
        <taxon>Triticeae</taxon>
        <taxon>Triticinae</taxon>
        <taxon>Triticum</taxon>
    </lineage>
</organism>
<dbReference type="Gramene" id="TraesJUL5D03G03077410.1">
    <property type="protein sequence ID" value="TraesJUL5D03G03077410.1.CDS1"/>
    <property type="gene ID" value="TraesJUL5D03G03077410"/>
</dbReference>
<keyword evidence="10" id="KW-1185">Reference proteome</keyword>
<dbReference type="GO" id="GO:0005634">
    <property type="term" value="C:nucleus"/>
    <property type="evidence" value="ECO:0007669"/>
    <property type="project" value="UniProtKB-SubCell"/>
</dbReference>
<dbReference type="InterPro" id="IPR006458">
    <property type="entry name" value="Ovate_C"/>
</dbReference>
<dbReference type="Gramene" id="TraesARI5D03G03005790.1">
    <property type="protein sequence ID" value="TraesARI5D03G03005790.1.CDS1"/>
    <property type="gene ID" value="TraesARI5D03G03005790"/>
</dbReference>
<dbReference type="PaxDb" id="4565-Traes_5DS_00D08AD3E.1"/>
<evidence type="ECO:0000313" key="9">
    <source>
        <dbReference type="EnsemblPlants" id="TraesCS5D02G070300.1.cds1"/>
    </source>
</evidence>
<evidence type="ECO:0000256" key="3">
    <source>
        <dbReference type="ARBA" id="ARBA00023015"/>
    </source>
</evidence>
<proteinExistence type="predicted"/>
<accession>A0A3B6MLI2</accession>
<dbReference type="Gramene" id="TraesCLE_scaffold_036062_01G000100.1">
    <property type="protein sequence ID" value="TraesCLE_scaffold_036062_01G000100.1"/>
    <property type="gene ID" value="TraesCLE_scaffold_036062_01G000100"/>
</dbReference>
<reference evidence="9" key="2">
    <citation type="submission" date="2018-10" db="UniProtKB">
        <authorList>
            <consortium name="EnsemblPlants"/>
        </authorList>
    </citation>
    <scope>IDENTIFICATION</scope>
</reference>
<keyword evidence="3 6" id="KW-0805">Transcription regulation</keyword>
<evidence type="ECO:0000256" key="2">
    <source>
        <dbReference type="ARBA" id="ARBA00022491"/>
    </source>
</evidence>
<dbReference type="EnsemblPlants" id="TraesCS5D02G070300.1">
    <property type="protein sequence ID" value="TraesCS5D02G070300.1.cds1"/>
    <property type="gene ID" value="TraesCS5D02G070300"/>
</dbReference>
<dbReference type="Gramene" id="TraesLAC5D03G03008930.1">
    <property type="protein sequence ID" value="TraesLAC5D03G03008930.1.CDS1"/>
    <property type="gene ID" value="TraesLAC5D03G03008930"/>
</dbReference>
<dbReference type="Gramene" id="TraesSYM5D03G02992060.1">
    <property type="protein sequence ID" value="TraesSYM5D03G02992060.1.CDS1"/>
    <property type="gene ID" value="TraesSYM5D03G02992060"/>
</dbReference>
<evidence type="ECO:0000256" key="5">
    <source>
        <dbReference type="ARBA" id="ARBA00023242"/>
    </source>
</evidence>
<feature type="region of interest" description="Disordered" evidence="7">
    <location>
        <begin position="1"/>
        <end position="40"/>
    </location>
</feature>
<dbReference type="Gramene" id="TraesLDM5D03G03057880.1">
    <property type="protein sequence ID" value="TraesLDM5D03G03057880.1.CDS1"/>
    <property type="gene ID" value="TraesLDM5D03G03057880"/>
</dbReference>
<evidence type="ECO:0000259" key="8">
    <source>
        <dbReference type="PROSITE" id="PS51754"/>
    </source>
</evidence>
<dbReference type="PANTHER" id="PTHR33057">
    <property type="entry name" value="TRANSCRIPTION REPRESSOR OFP7-RELATED"/>
    <property type="match status" value="1"/>
</dbReference>
<keyword evidence="2 6" id="KW-0678">Repressor</keyword>
<evidence type="ECO:0000256" key="4">
    <source>
        <dbReference type="ARBA" id="ARBA00023163"/>
    </source>
</evidence>
<dbReference type="Gramene" id="TraesJAG5D03G03051960.1">
    <property type="protein sequence ID" value="TraesJAG5D03G03051960.1.CDS1"/>
    <property type="gene ID" value="TraesJAG5D03G03051960"/>
</dbReference>
<evidence type="ECO:0000256" key="7">
    <source>
        <dbReference type="SAM" id="MobiDB-lite"/>
    </source>
</evidence>
<comment type="subcellular location">
    <subcellularLocation>
        <location evidence="1 6">Nucleus</location>
    </subcellularLocation>
</comment>
<dbReference type="Gramene" id="TraesCAD_scaffold_035724_01G000100.1">
    <property type="protein sequence ID" value="TraesCAD_scaffold_035724_01G000100.1"/>
    <property type="gene ID" value="TraesCAD_scaffold_035724_01G000100"/>
</dbReference>
<dbReference type="Gramene" id="TraesWEE_scaffold_026671_01G000400.1">
    <property type="protein sequence ID" value="TraesWEE_scaffold_026671_01G000400.1"/>
    <property type="gene ID" value="TraesWEE_scaffold_026671_01G000400"/>
</dbReference>
<dbReference type="Gramene" id="TraesCS5D03G0171100.1">
    <property type="protein sequence ID" value="TraesCS5D03G0171100.1.CDS1"/>
    <property type="gene ID" value="TraesCS5D03G0171100"/>
</dbReference>
<evidence type="ECO:0000256" key="6">
    <source>
        <dbReference type="RuleBase" id="RU367028"/>
    </source>
</evidence>
<dbReference type="Proteomes" id="UP000019116">
    <property type="component" value="Chromosome 5D"/>
</dbReference>
<dbReference type="GO" id="GO:0045892">
    <property type="term" value="P:negative regulation of DNA-templated transcription"/>
    <property type="evidence" value="ECO:0007669"/>
    <property type="project" value="UniProtKB-UniRule"/>
</dbReference>
<dbReference type="OrthoDB" id="1928390at2759"/>
<dbReference type="PANTHER" id="PTHR33057:SF224">
    <property type="entry name" value="TRANSCRIPTION REPRESSOR"/>
    <property type="match status" value="1"/>
</dbReference>
<dbReference type="Gramene" id="TraesMAC5D03G03051440.1">
    <property type="protein sequence ID" value="TraesMAC5D03G03051440.1.CDS1"/>
    <property type="gene ID" value="TraesMAC5D03G03051440"/>
</dbReference>
<keyword evidence="5 6" id="KW-0539">Nucleus</keyword>
<dbReference type="Gramene" id="TraesRN5D0100179400.1">
    <property type="protein sequence ID" value="TraesRN5D0100179400.1"/>
    <property type="gene ID" value="TraesRN5D0100179400"/>
</dbReference>
<comment type="function">
    <text evidence="6">Transcriptional repressor that regulates multiple aspects of plant growth and development.</text>
</comment>
<reference evidence="9" key="1">
    <citation type="submission" date="2018-08" db="EMBL/GenBank/DDBJ databases">
        <authorList>
            <person name="Rossello M."/>
        </authorList>
    </citation>
    <scope>NUCLEOTIDE SEQUENCE [LARGE SCALE GENOMIC DNA]</scope>
    <source>
        <strain evidence="9">cv. Chinese Spring</strain>
    </source>
</reference>
<dbReference type="PROSITE" id="PS51754">
    <property type="entry name" value="OVATE"/>
    <property type="match status" value="1"/>
</dbReference>
<name>A0A3B6MLI2_WHEAT</name>
<dbReference type="Gramene" id="TraesSTA5D03G03044320.1">
    <property type="protein sequence ID" value="TraesSTA5D03G03044320.1.CDS1"/>
    <property type="gene ID" value="TraesSTA5D03G03044320"/>
</dbReference>
<dbReference type="Gramene" id="TraesCS5D02G070300.1">
    <property type="protein sequence ID" value="TraesCS5D02G070300.1.cds1"/>
    <property type="gene ID" value="TraesCS5D02G070300"/>
</dbReference>
<dbReference type="AlphaFoldDB" id="A0A3B6MLI2"/>
<dbReference type="Gramene" id="TraesROB_scaffold_028563_01G000400.1">
    <property type="protein sequence ID" value="TraesROB_scaffold_028563_01G000400.1"/>
    <property type="gene ID" value="TraesROB_scaffold_028563_01G000400"/>
</dbReference>
<protein>
    <recommendedName>
        <fullName evidence="6">Transcription repressor</fullName>
    </recommendedName>
    <alternativeName>
        <fullName evidence="6">Ovate family protein</fullName>
    </alternativeName>
</protein>
<dbReference type="InterPro" id="IPR038933">
    <property type="entry name" value="Ovate"/>
</dbReference>
<dbReference type="Gramene" id="TraesNOR5D03G03081900.1">
    <property type="protein sequence ID" value="TraesNOR5D03G03081900.1.CDS1"/>
    <property type="gene ID" value="TraesNOR5D03G03081900"/>
</dbReference>
<evidence type="ECO:0000256" key="1">
    <source>
        <dbReference type="ARBA" id="ARBA00004123"/>
    </source>
</evidence>
<feature type="domain" description="OVATE" evidence="8">
    <location>
        <begin position="82"/>
        <end position="142"/>
    </location>
</feature>
<keyword evidence="4 6" id="KW-0804">Transcription</keyword>
<sequence length="142" mass="15358">MVPELKLQPMLTRPTADAAPQRSSAGRRRPREAAAHRRWPGSGGVYSLHVKSCGRLKRRTPAADSGGDHRAVEATRRLQESLVVVKESGDPDFPASMAEMIAADDDVRASARGLEEPLACYLTFNDAEHNPAIVAAFRATAL</sequence>
<evidence type="ECO:0000313" key="10">
    <source>
        <dbReference type="Proteomes" id="UP000019116"/>
    </source>
</evidence>
<dbReference type="Pfam" id="PF04844">
    <property type="entry name" value="Ovate"/>
    <property type="match status" value="1"/>
</dbReference>